<dbReference type="Proteomes" id="UP000031202">
    <property type="component" value="Unassembled WGS sequence"/>
</dbReference>
<feature type="transmembrane region" description="Helical" evidence="2">
    <location>
        <begin position="110"/>
        <end position="131"/>
    </location>
</feature>
<protein>
    <submittedName>
        <fullName evidence="3">Uncharacterized protein</fullName>
    </submittedName>
</protein>
<dbReference type="EMBL" id="JWSZ01000016">
    <property type="protein sequence ID" value="KIC56560.1"/>
    <property type="molecule type" value="Genomic_DNA"/>
</dbReference>
<evidence type="ECO:0000256" key="1">
    <source>
        <dbReference type="SAM" id="MobiDB-lite"/>
    </source>
</evidence>
<feature type="transmembrane region" description="Helical" evidence="2">
    <location>
        <begin position="137"/>
        <end position="161"/>
    </location>
</feature>
<feature type="transmembrane region" description="Helical" evidence="2">
    <location>
        <begin position="173"/>
        <end position="197"/>
    </location>
</feature>
<accession>A0A0B4CWV0</accession>
<reference evidence="3 4" key="1">
    <citation type="submission" date="2014-12" db="EMBL/GenBank/DDBJ databases">
        <title>Genome sequencing of Microbacterium hominis TPW29.</title>
        <authorList>
            <person name="Tan P.W."/>
            <person name="Chan K.-G."/>
        </authorList>
    </citation>
    <scope>NUCLEOTIDE SEQUENCE [LARGE SCALE GENOMIC DNA]</scope>
    <source>
        <strain evidence="3 4">TPW29</strain>
    </source>
</reference>
<dbReference type="AlphaFoldDB" id="A0A0B4CWV0"/>
<keyword evidence="2" id="KW-0472">Membrane</keyword>
<proteinExistence type="predicted"/>
<gene>
    <name evidence="3" type="ORF">RM52_12105</name>
</gene>
<organism evidence="3 4">
    <name type="scientific">Microbacterium hominis</name>
    <dbReference type="NCBI Taxonomy" id="162426"/>
    <lineage>
        <taxon>Bacteria</taxon>
        <taxon>Bacillati</taxon>
        <taxon>Actinomycetota</taxon>
        <taxon>Actinomycetes</taxon>
        <taxon>Micrococcales</taxon>
        <taxon>Microbacteriaceae</taxon>
        <taxon>Microbacterium</taxon>
    </lineage>
</organism>
<evidence type="ECO:0000256" key="2">
    <source>
        <dbReference type="SAM" id="Phobius"/>
    </source>
</evidence>
<evidence type="ECO:0000313" key="4">
    <source>
        <dbReference type="Proteomes" id="UP000031202"/>
    </source>
</evidence>
<dbReference type="RefSeq" id="WP_039416451.1">
    <property type="nucleotide sequence ID" value="NZ_JWSZ01000016.1"/>
</dbReference>
<feature type="compositionally biased region" description="Pro residues" evidence="1">
    <location>
        <begin position="59"/>
        <end position="70"/>
    </location>
</feature>
<feature type="region of interest" description="Disordered" evidence="1">
    <location>
        <begin position="1"/>
        <end position="76"/>
    </location>
</feature>
<feature type="compositionally biased region" description="Low complexity" evidence="1">
    <location>
        <begin position="11"/>
        <end position="22"/>
    </location>
</feature>
<keyword evidence="2" id="KW-0812">Transmembrane</keyword>
<keyword evidence="2" id="KW-1133">Transmembrane helix</keyword>
<evidence type="ECO:0000313" key="3">
    <source>
        <dbReference type="EMBL" id="KIC56560.1"/>
    </source>
</evidence>
<sequence length="329" mass="32837">MSTPPPTNPQDPDGSAADGPDAVTPDAVDSAASEVSLPAAPPVPPAPTGGYGDAYVAPTAPPLPPEPGQPTAPYGAPTVPYGAPTVAYGAPTPSPVAPSGPPTPDTRSKAIAWTALGLAAGGTLLSIIGIVPVPWVGLVAVLIGGLLLLAGFIFSIVGLAGKRYGGKPLSITALVLSLVGATIGSFALIWSIILVGVSSAGSSISEMMSTPSPVPSVEVDSGGILPGEGDGSAPATESAAQQEFIADVRPKVNQILGEVDPTATPEIIEQVLPDESLILIGETLLTTGEAGIDELVQQTITSVGADESSADMLRTLYGEILTSARTYLQ</sequence>
<comment type="caution">
    <text evidence="3">The sequence shown here is derived from an EMBL/GenBank/DDBJ whole genome shotgun (WGS) entry which is preliminary data.</text>
</comment>
<name>A0A0B4CWV0_9MICO</name>